<proteinExistence type="predicted"/>
<keyword evidence="2" id="KW-1185">Reference proteome</keyword>
<evidence type="ECO:0000313" key="1">
    <source>
        <dbReference type="EMBL" id="KAF9530480.1"/>
    </source>
</evidence>
<name>A0A9P6JSF2_9AGAR</name>
<evidence type="ECO:0008006" key="3">
    <source>
        <dbReference type="Google" id="ProtNLM"/>
    </source>
</evidence>
<dbReference type="EMBL" id="MU157840">
    <property type="protein sequence ID" value="KAF9530480.1"/>
    <property type="molecule type" value="Genomic_DNA"/>
</dbReference>
<organism evidence="1 2">
    <name type="scientific">Crepidotus variabilis</name>
    <dbReference type="NCBI Taxonomy" id="179855"/>
    <lineage>
        <taxon>Eukaryota</taxon>
        <taxon>Fungi</taxon>
        <taxon>Dikarya</taxon>
        <taxon>Basidiomycota</taxon>
        <taxon>Agaricomycotina</taxon>
        <taxon>Agaricomycetes</taxon>
        <taxon>Agaricomycetidae</taxon>
        <taxon>Agaricales</taxon>
        <taxon>Agaricineae</taxon>
        <taxon>Crepidotaceae</taxon>
        <taxon>Crepidotus</taxon>
    </lineage>
</organism>
<dbReference type="Proteomes" id="UP000807306">
    <property type="component" value="Unassembled WGS sequence"/>
</dbReference>
<dbReference type="OrthoDB" id="3270987at2759"/>
<sequence>MAQKCSAYGYKLVADGIEKQMNKSGVCPPCLELLRLDKIGAGETKPCDLLLEEQRLAKTRINQLHDPFVHRFPAELACRVFSFCCEPIPSYEQFRALKPTWEGVVRPVQLQLGAVCQYWRRVMWSNPNFWNTIWFTVHQRTPITRIFLMQEWLDRSAQLPLFICVQSTTESLSKCLDPHEQFPNLFIDALAQVLNSHLHRCTILHLDISPQLVSLLRCSQPSFPLENLALSPLIGRDYLSMQQHSHTFAVGLFPCPKYVWLSSYSITNVKINWNYLTHFYGEYLTGVECLVVIQNSPHLVKCLIEDVIDIEHHSALGQFGHVLHERLQYFELYQSPVELLDHLTFPSLEILDISHLDTEYLFDEPLNFIKRSQCPLKKFTINGFEDTDANIIGILHFVPSLSHLTVGCSLTKAFFDHLRETTDSPQDSLNPFLPNLRTFMYASDFRRPLSEVEFKLNIDPNHVYGTTQEAIEETMISLEELYALMDFMEKGVLKLRVTSLTEGVDLIEAWKKHHNLGGEDSFGVTIEI</sequence>
<gene>
    <name evidence="1" type="ORF">CPB83DRAFT_183519</name>
</gene>
<comment type="caution">
    <text evidence="1">The sequence shown here is derived from an EMBL/GenBank/DDBJ whole genome shotgun (WGS) entry which is preliminary data.</text>
</comment>
<reference evidence="1" key="1">
    <citation type="submission" date="2020-11" db="EMBL/GenBank/DDBJ databases">
        <authorList>
            <consortium name="DOE Joint Genome Institute"/>
            <person name="Ahrendt S."/>
            <person name="Riley R."/>
            <person name="Andreopoulos W."/>
            <person name="Labutti K."/>
            <person name="Pangilinan J."/>
            <person name="Ruiz-Duenas F.J."/>
            <person name="Barrasa J.M."/>
            <person name="Sanchez-Garcia M."/>
            <person name="Camarero S."/>
            <person name="Miyauchi S."/>
            <person name="Serrano A."/>
            <person name="Linde D."/>
            <person name="Babiker R."/>
            <person name="Drula E."/>
            <person name="Ayuso-Fernandez I."/>
            <person name="Pacheco R."/>
            <person name="Padilla G."/>
            <person name="Ferreira P."/>
            <person name="Barriuso J."/>
            <person name="Kellner H."/>
            <person name="Castanera R."/>
            <person name="Alfaro M."/>
            <person name="Ramirez L."/>
            <person name="Pisabarro A.G."/>
            <person name="Kuo A."/>
            <person name="Tritt A."/>
            <person name="Lipzen A."/>
            <person name="He G."/>
            <person name="Yan M."/>
            <person name="Ng V."/>
            <person name="Cullen D."/>
            <person name="Martin F."/>
            <person name="Rosso M.-N."/>
            <person name="Henrissat B."/>
            <person name="Hibbett D."/>
            <person name="Martinez A.T."/>
            <person name="Grigoriev I.V."/>
        </authorList>
    </citation>
    <scope>NUCLEOTIDE SEQUENCE</scope>
    <source>
        <strain evidence="1">CBS 506.95</strain>
    </source>
</reference>
<evidence type="ECO:0000313" key="2">
    <source>
        <dbReference type="Proteomes" id="UP000807306"/>
    </source>
</evidence>
<protein>
    <recommendedName>
        <fullName evidence="3">F-box domain-containing protein</fullName>
    </recommendedName>
</protein>
<accession>A0A9P6JSF2</accession>
<dbReference type="AlphaFoldDB" id="A0A9P6JSF2"/>